<sequence>MRVKEYSASVFVDGKALDELDVSVDEARHTATCYIPSQAGKKFMVEWRCLSKSRTHWSSGRVGVDGVWCKGKVIRSARSGQEDSARRSYFTVDKTTTRDFMFSNINLTDDETYLHVPDLDKLGGITLDIVRGVPETHYSSPEHRRSVKDSRTMHERAKKALVHCVGFGREKKRPIPSARTHKVRPTRSTLHFIFKYRPLAVLQAQGIASLPVPQRAPIKRSETIDDDVIIIDDGPENPAAFNANIHALEKRKLNRLRARQAASNRTPVKSEPGAPPAKRRVKREPDGSRSGQATEVIIIDSD</sequence>
<feature type="domain" description="DUF7918" evidence="2">
    <location>
        <begin position="8"/>
        <end position="207"/>
    </location>
</feature>
<evidence type="ECO:0000256" key="1">
    <source>
        <dbReference type="SAM" id="MobiDB-lite"/>
    </source>
</evidence>
<dbReference type="KEGG" id="cput:CONPUDRAFT_135860"/>
<evidence type="ECO:0000313" key="3">
    <source>
        <dbReference type="EMBL" id="EIW84401.1"/>
    </source>
</evidence>
<dbReference type="PANTHER" id="PTHR36223">
    <property type="entry name" value="BETA-LACTAMASE-TYPE TRANSPEPTIDASE FOLD DOMAIN CONTAINING PROTEIN"/>
    <property type="match status" value="1"/>
</dbReference>
<dbReference type="RefSeq" id="XP_007766110.1">
    <property type="nucleotide sequence ID" value="XM_007767920.1"/>
</dbReference>
<dbReference type="PANTHER" id="PTHR36223:SF1">
    <property type="entry name" value="TRANSCRIPTION ELONGATION FACTOR EAF N-TERMINAL DOMAIN-CONTAINING PROTEIN"/>
    <property type="match status" value="1"/>
</dbReference>
<accession>A0A5M3N0I3</accession>
<evidence type="ECO:0000313" key="4">
    <source>
        <dbReference type="Proteomes" id="UP000053558"/>
    </source>
</evidence>
<proteinExistence type="predicted"/>
<dbReference type="InterPro" id="IPR057678">
    <property type="entry name" value="DUF7918"/>
</dbReference>
<name>A0A5M3N0I3_CONPW</name>
<dbReference type="OMA" id="RAWITIE"/>
<dbReference type="GeneID" id="19200811"/>
<dbReference type="Proteomes" id="UP000053558">
    <property type="component" value="Unassembled WGS sequence"/>
</dbReference>
<keyword evidence="4" id="KW-1185">Reference proteome</keyword>
<reference evidence="4" key="1">
    <citation type="journal article" date="2012" name="Science">
        <title>The Paleozoic origin of enzymatic lignin decomposition reconstructed from 31 fungal genomes.</title>
        <authorList>
            <person name="Floudas D."/>
            <person name="Binder M."/>
            <person name="Riley R."/>
            <person name="Barry K."/>
            <person name="Blanchette R.A."/>
            <person name="Henrissat B."/>
            <person name="Martinez A.T."/>
            <person name="Otillar R."/>
            <person name="Spatafora J.W."/>
            <person name="Yadav J.S."/>
            <person name="Aerts A."/>
            <person name="Benoit I."/>
            <person name="Boyd A."/>
            <person name="Carlson A."/>
            <person name="Copeland A."/>
            <person name="Coutinho P.M."/>
            <person name="de Vries R.P."/>
            <person name="Ferreira P."/>
            <person name="Findley K."/>
            <person name="Foster B."/>
            <person name="Gaskell J."/>
            <person name="Glotzer D."/>
            <person name="Gorecki P."/>
            <person name="Heitman J."/>
            <person name="Hesse C."/>
            <person name="Hori C."/>
            <person name="Igarashi K."/>
            <person name="Jurgens J.A."/>
            <person name="Kallen N."/>
            <person name="Kersten P."/>
            <person name="Kohler A."/>
            <person name="Kuees U."/>
            <person name="Kumar T.K.A."/>
            <person name="Kuo A."/>
            <person name="LaButti K."/>
            <person name="Larrondo L.F."/>
            <person name="Lindquist E."/>
            <person name="Ling A."/>
            <person name="Lombard V."/>
            <person name="Lucas S."/>
            <person name="Lundell T."/>
            <person name="Martin R."/>
            <person name="McLaughlin D.J."/>
            <person name="Morgenstern I."/>
            <person name="Morin E."/>
            <person name="Murat C."/>
            <person name="Nagy L.G."/>
            <person name="Nolan M."/>
            <person name="Ohm R.A."/>
            <person name="Patyshakuliyeva A."/>
            <person name="Rokas A."/>
            <person name="Ruiz-Duenas F.J."/>
            <person name="Sabat G."/>
            <person name="Salamov A."/>
            <person name="Samejima M."/>
            <person name="Schmutz J."/>
            <person name="Slot J.C."/>
            <person name="St John F."/>
            <person name="Stenlid J."/>
            <person name="Sun H."/>
            <person name="Sun S."/>
            <person name="Syed K."/>
            <person name="Tsang A."/>
            <person name="Wiebenga A."/>
            <person name="Young D."/>
            <person name="Pisabarro A."/>
            <person name="Eastwood D.C."/>
            <person name="Martin F."/>
            <person name="Cullen D."/>
            <person name="Grigoriev I.V."/>
            <person name="Hibbett D.S."/>
        </authorList>
    </citation>
    <scope>NUCLEOTIDE SEQUENCE [LARGE SCALE GENOMIC DNA]</scope>
    <source>
        <strain evidence="4">RWD-64-598 SS2</strain>
    </source>
</reference>
<organism evidence="3 4">
    <name type="scientific">Coniophora puteana (strain RWD-64-598)</name>
    <name type="common">Brown rot fungus</name>
    <dbReference type="NCBI Taxonomy" id="741705"/>
    <lineage>
        <taxon>Eukaryota</taxon>
        <taxon>Fungi</taxon>
        <taxon>Dikarya</taxon>
        <taxon>Basidiomycota</taxon>
        <taxon>Agaricomycotina</taxon>
        <taxon>Agaricomycetes</taxon>
        <taxon>Agaricomycetidae</taxon>
        <taxon>Boletales</taxon>
        <taxon>Coniophorineae</taxon>
        <taxon>Coniophoraceae</taxon>
        <taxon>Coniophora</taxon>
    </lineage>
</organism>
<protein>
    <recommendedName>
        <fullName evidence="2">DUF7918 domain-containing protein</fullName>
    </recommendedName>
</protein>
<dbReference type="EMBL" id="JH711575">
    <property type="protein sequence ID" value="EIW84401.1"/>
    <property type="molecule type" value="Genomic_DNA"/>
</dbReference>
<dbReference type="AlphaFoldDB" id="A0A5M3N0I3"/>
<comment type="caution">
    <text evidence="3">The sequence shown here is derived from an EMBL/GenBank/DDBJ whole genome shotgun (WGS) entry which is preliminary data.</text>
</comment>
<evidence type="ECO:0000259" key="2">
    <source>
        <dbReference type="Pfam" id="PF25534"/>
    </source>
</evidence>
<gene>
    <name evidence="3" type="ORF">CONPUDRAFT_135860</name>
</gene>
<feature type="region of interest" description="Disordered" evidence="1">
    <location>
        <begin position="258"/>
        <end position="302"/>
    </location>
</feature>
<dbReference type="OrthoDB" id="3364132at2759"/>
<dbReference type="Pfam" id="PF25534">
    <property type="entry name" value="DUF7918"/>
    <property type="match status" value="1"/>
</dbReference>